<dbReference type="EMBL" id="KB743740">
    <property type="protein sequence ID" value="EOA97234.1"/>
    <property type="molecule type" value="Genomic_DNA"/>
</dbReference>
<sequence>QMGFHLCLVGWLDNGTAGYPTAYPNPSCGANRVGIVDYGTRNNLSETWDAFCYREKGE</sequence>
<evidence type="ECO:0000256" key="5">
    <source>
        <dbReference type="PROSITE-ProRule" id="PRU00323"/>
    </source>
</evidence>
<keyword evidence="4" id="KW-0325">Glycoprotein</keyword>
<evidence type="ECO:0000259" key="6">
    <source>
        <dbReference type="PROSITE" id="PS50963"/>
    </source>
</evidence>
<gene>
    <name evidence="7" type="ORF">Anapl_05041</name>
</gene>
<dbReference type="PROSITE" id="PS50963">
    <property type="entry name" value="LINK_2"/>
    <property type="match status" value="1"/>
</dbReference>
<dbReference type="InterPro" id="IPR000538">
    <property type="entry name" value="Link_dom"/>
</dbReference>
<comment type="subcellular location">
    <subcellularLocation>
        <location evidence="1">Membrane</location>
    </subcellularLocation>
</comment>
<organism evidence="7 8">
    <name type="scientific">Anas platyrhynchos</name>
    <name type="common">Mallard</name>
    <name type="synonym">Anas boschas</name>
    <dbReference type="NCBI Taxonomy" id="8839"/>
    <lineage>
        <taxon>Eukaryota</taxon>
        <taxon>Metazoa</taxon>
        <taxon>Chordata</taxon>
        <taxon>Craniata</taxon>
        <taxon>Vertebrata</taxon>
        <taxon>Euteleostomi</taxon>
        <taxon>Archelosauria</taxon>
        <taxon>Archosauria</taxon>
        <taxon>Dinosauria</taxon>
        <taxon>Saurischia</taxon>
        <taxon>Theropoda</taxon>
        <taxon>Coelurosauria</taxon>
        <taxon>Aves</taxon>
        <taxon>Neognathae</taxon>
        <taxon>Galloanserae</taxon>
        <taxon>Anseriformes</taxon>
        <taxon>Anatidae</taxon>
        <taxon>Anatinae</taxon>
        <taxon>Anas</taxon>
    </lineage>
</organism>
<feature type="disulfide bond" evidence="5">
    <location>
        <begin position="7"/>
        <end position="28"/>
    </location>
</feature>
<dbReference type="GO" id="GO:0007155">
    <property type="term" value="P:cell adhesion"/>
    <property type="evidence" value="ECO:0007669"/>
    <property type="project" value="InterPro"/>
</dbReference>
<keyword evidence="8" id="KW-1185">Reference proteome</keyword>
<dbReference type="SUPFAM" id="SSF56436">
    <property type="entry name" value="C-type lectin-like"/>
    <property type="match status" value="1"/>
</dbReference>
<evidence type="ECO:0000313" key="8">
    <source>
        <dbReference type="Proteomes" id="UP000296049"/>
    </source>
</evidence>
<feature type="domain" description="Link" evidence="6">
    <location>
        <begin position="1"/>
        <end position="54"/>
    </location>
</feature>
<dbReference type="SMART" id="SM00445">
    <property type="entry name" value="LINK"/>
    <property type="match status" value="1"/>
</dbReference>
<feature type="non-terminal residue" evidence="7">
    <location>
        <position position="58"/>
    </location>
</feature>
<evidence type="ECO:0000256" key="1">
    <source>
        <dbReference type="ARBA" id="ARBA00004370"/>
    </source>
</evidence>
<dbReference type="GO" id="GO:0016020">
    <property type="term" value="C:membrane"/>
    <property type="evidence" value="ECO:0007669"/>
    <property type="project" value="UniProtKB-SubCell"/>
</dbReference>
<evidence type="ECO:0000256" key="3">
    <source>
        <dbReference type="ARBA" id="ARBA00023157"/>
    </source>
</evidence>
<proteinExistence type="predicted"/>
<evidence type="ECO:0000256" key="4">
    <source>
        <dbReference type="ARBA" id="ARBA00023180"/>
    </source>
</evidence>
<dbReference type="PANTHER" id="PTHR24038">
    <property type="entry name" value="STABILIN"/>
    <property type="match status" value="1"/>
</dbReference>
<feature type="non-terminal residue" evidence="7">
    <location>
        <position position="1"/>
    </location>
</feature>
<evidence type="ECO:0000256" key="2">
    <source>
        <dbReference type="ARBA" id="ARBA00023136"/>
    </source>
</evidence>
<dbReference type="InterPro" id="IPR016186">
    <property type="entry name" value="C-type_lectin-like/link_sf"/>
</dbReference>
<dbReference type="Pfam" id="PF00193">
    <property type="entry name" value="Xlink"/>
    <property type="match status" value="1"/>
</dbReference>
<keyword evidence="3 5" id="KW-1015">Disulfide bond</keyword>
<comment type="caution">
    <text evidence="5">Lacks conserved residue(s) required for the propagation of feature annotation.</text>
</comment>
<protein>
    <submittedName>
        <fullName evidence="7">Stabilin-1</fullName>
    </submittedName>
</protein>
<evidence type="ECO:0000313" key="7">
    <source>
        <dbReference type="EMBL" id="EOA97234.1"/>
    </source>
</evidence>
<keyword evidence="2" id="KW-0472">Membrane</keyword>
<dbReference type="InterPro" id="IPR016187">
    <property type="entry name" value="CTDL_fold"/>
</dbReference>
<reference evidence="8" key="1">
    <citation type="journal article" date="2013" name="Nat. Genet.">
        <title>The duck genome and transcriptome provide insight into an avian influenza virus reservoir species.</title>
        <authorList>
            <person name="Huang Y."/>
            <person name="Li Y."/>
            <person name="Burt D.W."/>
            <person name="Chen H."/>
            <person name="Zhang Y."/>
            <person name="Qian W."/>
            <person name="Kim H."/>
            <person name="Gan S."/>
            <person name="Zhao Y."/>
            <person name="Li J."/>
            <person name="Yi K."/>
            <person name="Feng H."/>
            <person name="Zhu P."/>
            <person name="Li B."/>
            <person name="Liu Q."/>
            <person name="Fairley S."/>
            <person name="Magor K.E."/>
            <person name="Du Z."/>
            <person name="Hu X."/>
            <person name="Goodman L."/>
            <person name="Tafer H."/>
            <person name="Vignal A."/>
            <person name="Lee T."/>
            <person name="Kim K.W."/>
            <person name="Sheng Z."/>
            <person name="An Y."/>
            <person name="Searle S."/>
            <person name="Herrero J."/>
            <person name="Groenen M.A."/>
            <person name="Crooijmans R.P."/>
            <person name="Faraut T."/>
            <person name="Cai Q."/>
            <person name="Webster R.G."/>
            <person name="Aldridge J.R."/>
            <person name="Warren W.C."/>
            <person name="Bartschat S."/>
            <person name="Kehr S."/>
            <person name="Marz M."/>
            <person name="Stadler P.F."/>
            <person name="Smith J."/>
            <person name="Kraus R.H."/>
            <person name="Zhao Y."/>
            <person name="Ren L."/>
            <person name="Fei J."/>
            <person name="Morisson M."/>
            <person name="Kaiser P."/>
            <person name="Griffin D.K."/>
            <person name="Rao M."/>
            <person name="Pitel F."/>
            <person name="Wang J."/>
            <person name="Li N."/>
        </authorList>
    </citation>
    <scope>NUCLEOTIDE SEQUENCE [LARGE SCALE GENOMIC DNA]</scope>
</reference>
<dbReference type="Proteomes" id="UP000296049">
    <property type="component" value="Unassembled WGS sequence"/>
</dbReference>
<name>R0L718_ANAPL</name>
<dbReference type="Gene3D" id="3.10.100.10">
    <property type="entry name" value="Mannose-Binding Protein A, subunit A"/>
    <property type="match status" value="1"/>
</dbReference>
<dbReference type="AlphaFoldDB" id="R0L718"/>
<dbReference type="PANTHER" id="PTHR24038:SF8">
    <property type="entry name" value="STABILIN-1"/>
    <property type="match status" value="1"/>
</dbReference>
<dbReference type="GO" id="GO:0005540">
    <property type="term" value="F:hyaluronic acid binding"/>
    <property type="evidence" value="ECO:0007669"/>
    <property type="project" value="InterPro"/>
</dbReference>
<accession>R0L718</accession>